<feature type="domain" description="DUF4333" evidence="3">
    <location>
        <begin position="121"/>
        <end position="191"/>
    </location>
</feature>
<feature type="compositionally biased region" description="Low complexity" evidence="1">
    <location>
        <begin position="37"/>
        <end position="52"/>
    </location>
</feature>
<name>A0A1I2IWZ5_9ACTN</name>
<feature type="transmembrane region" description="Helical" evidence="2">
    <location>
        <begin position="103"/>
        <end position="127"/>
    </location>
</feature>
<keyword evidence="2" id="KW-0472">Membrane</keyword>
<evidence type="ECO:0000259" key="3">
    <source>
        <dbReference type="Pfam" id="PF14230"/>
    </source>
</evidence>
<evidence type="ECO:0000256" key="1">
    <source>
        <dbReference type="SAM" id="MobiDB-lite"/>
    </source>
</evidence>
<feature type="region of interest" description="Disordered" evidence="1">
    <location>
        <begin position="1"/>
        <end position="84"/>
    </location>
</feature>
<evidence type="ECO:0000256" key="2">
    <source>
        <dbReference type="SAM" id="Phobius"/>
    </source>
</evidence>
<protein>
    <recommendedName>
        <fullName evidence="3">DUF4333 domain-containing protein</fullName>
    </recommendedName>
</protein>
<dbReference type="Pfam" id="PF14230">
    <property type="entry name" value="DUF4333"/>
    <property type="match status" value="1"/>
</dbReference>
<feature type="compositionally biased region" description="Basic and acidic residues" evidence="1">
    <location>
        <begin position="9"/>
        <end position="25"/>
    </location>
</feature>
<keyword evidence="2" id="KW-1133">Transmembrane helix</keyword>
<dbReference type="Proteomes" id="UP000198589">
    <property type="component" value="Unassembled WGS sequence"/>
</dbReference>
<evidence type="ECO:0000313" key="5">
    <source>
        <dbReference type="Proteomes" id="UP000198589"/>
    </source>
</evidence>
<evidence type="ECO:0000313" key="4">
    <source>
        <dbReference type="EMBL" id="SFF46270.1"/>
    </source>
</evidence>
<keyword evidence="2" id="KW-0812">Transmembrane</keyword>
<keyword evidence="5" id="KW-1185">Reference proteome</keyword>
<gene>
    <name evidence="4" type="ORF">SAMN05216574_11464</name>
</gene>
<accession>A0A1I2IWZ5</accession>
<organism evidence="4 5">
    <name type="scientific">Blastococcus tunisiensis</name>
    <dbReference type="NCBI Taxonomy" id="1798228"/>
    <lineage>
        <taxon>Bacteria</taxon>
        <taxon>Bacillati</taxon>
        <taxon>Actinomycetota</taxon>
        <taxon>Actinomycetes</taxon>
        <taxon>Geodermatophilales</taxon>
        <taxon>Geodermatophilaceae</taxon>
        <taxon>Blastococcus</taxon>
    </lineage>
</organism>
<feature type="compositionally biased region" description="Pro residues" evidence="1">
    <location>
        <begin position="54"/>
        <end position="67"/>
    </location>
</feature>
<proteinExistence type="predicted"/>
<dbReference type="OrthoDB" id="5198073at2"/>
<dbReference type="InterPro" id="IPR025637">
    <property type="entry name" value="DUF4333"/>
</dbReference>
<dbReference type="STRING" id="1798228.SAMN05216574_11464"/>
<dbReference type="AlphaFoldDB" id="A0A1I2IWZ5"/>
<reference evidence="5" key="1">
    <citation type="submission" date="2016-10" db="EMBL/GenBank/DDBJ databases">
        <authorList>
            <person name="Varghese N."/>
            <person name="Submissions S."/>
        </authorList>
    </citation>
    <scope>NUCLEOTIDE SEQUENCE [LARGE SCALE GENOMIC DNA]</scope>
    <source>
        <strain evidence="5">DSM 46838</strain>
    </source>
</reference>
<dbReference type="RefSeq" id="WP_092201418.1">
    <property type="nucleotide sequence ID" value="NZ_FOND01000014.1"/>
</dbReference>
<sequence>MTQPPQGSHEPDRDAGDQADPDRHPTQPVPSVGGPHQPYGGPAQPYAGYGQPQPGGPPGPPAQPPSQPYGQYGQAGYGSPGYGPPPYGSSAGGYGQAPAKSRVGLIAAVTAGIVALIALAVVLILTLSTTVLDRNAVEQDVAAQFEQREGVAVELECSEEMEVTSEATYDCTGTTADGEDVTLQIAVTDEETAAYTWTEP</sequence>
<dbReference type="EMBL" id="FOND01000014">
    <property type="protein sequence ID" value="SFF46270.1"/>
    <property type="molecule type" value="Genomic_DNA"/>
</dbReference>